<gene>
    <name evidence="1" type="ORF">GCM10009430_04630</name>
</gene>
<evidence type="ECO:0000313" key="1">
    <source>
        <dbReference type="EMBL" id="GAA0713197.1"/>
    </source>
</evidence>
<dbReference type="Proteomes" id="UP001501758">
    <property type="component" value="Unassembled WGS sequence"/>
</dbReference>
<proteinExistence type="predicted"/>
<protein>
    <recommendedName>
        <fullName evidence="3">Phage repressor protein</fullName>
    </recommendedName>
</protein>
<keyword evidence="2" id="KW-1185">Reference proteome</keyword>
<reference evidence="1 2" key="1">
    <citation type="journal article" date="2019" name="Int. J. Syst. Evol. Microbiol.">
        <title>The Global Catalogue of Microorganisms (GCM) 10K type strain sequencing project: providing services to taxonomists for standard genome sequencing and annotation.</title>
        <authorList>
            <consortium name="The Broad Institute Genomics Platform"/>
            <consortium name="The Broad Institute Genome Sequencing Center for Infectious Disease"/>
            <person name="Wu L."/>
            <person name="Ma J."/>
        </authorList>
    </citation>
    <scope>NUCLEOTIDE SEQUENCE [LARGE SCALE GENOMIC DNA]</scope>
    <source>
        <strain evidence="1 2">JCM 15974</strain>
    </source>
</reference>
<accession>A0ABN1IHC9</accession>
<sequence>MNYVLIFKTMIMNWKIQKLLNGETIVSKEPGNSMLPILQSKQPVILEPVNWEDCEAGDIVFCKVRGNCFTHLVKGKNVKRGLLIGNNRGRINGWTKNVYGKVIEILPMS</sequence>
<name>A0ABN1IHC9_9FLAO</name>
<dbReference type="EMBL" id="BAAAGE010000001">
    <property type="protein sequence ID" value="GAA0713197.1"/>
    <property type="molecule type" value="Genomic_DNA"/>
</dbReference>
<organism evidence="1 2">
    <name type="scientific">Aquimarina litoralis</name>
    <dbReference type="NCBI Taxonomy" id="584605"/>
    <lineage>
        <taxon>Bacteria</taxon>
        <taxon>Pseudomonadati</taxon>
        <taxon>Bacteroidota</taxon>
        <taxon>Flavobacteriia</taxon>
        <taxon>Flavobacteriales</taxon>
        <taxon>Flavobacteriaceae</taxon>
        <taxon>Aquimarina</taxon>
    </lineage>
</organism>
<comment type="caution">
    <text evidence="1">The sequence shown here is derived from an EMBL/GenBank/DDBJ whole genome shotgun (WGS) entry which is preliminary data.</text>
</comment>
<evidence type="ECO:0000313" key="2">
    <source>
        <dbReference type="Proteomes" id="UP001501758"/>
    </source>
</evidence>
<evidence type="ECO:0008006" key="3">
    <source>
        <dbReference type="Google" id="ProtNLM"/>
    </source>
</evidence>